<dbReference type="AlphaFoldDB" id="A0A1M4TSX1"/>
<sequence length="87" mass="9754">MGGIQSLIRSLLELYVIVIVVQIVLSYFPSPPESALYKTQMFLSRFTEPVLAPVRRVMPRIGSGPMTFDLSPLVVILLIQWVIVPIV</sequence>
<dbReference type="STRING" id="1121881.SAMN02745225_00731"/>
<feature type="transmembrane region" description="Helical" evidence="2">
    <location>
        <begin position="12"/>
        <end position="29"/>
    </location>
</feature>
<accession>A0A1M4TSX1</accession>
<name>A0A1M4TSX1_9ACTN</name>
<feature type="transmembrane region" description="Helical" evidence="2">
    <location>
        <begin position="66"/>
        <end position="84"/>
    </location>
</feature>
<keyword evidence="2" id="KW-0812">Transmembrane</keyword>
<dbReference type="Proteomes" id="UP000184295">
    <property type="component" value="Unassembled WGS sequence"/>
</dbReference>
<evidence type="ECO:0000313" key="3">
    <source>
        <dbReference type="EMBL" id="SHE47552.1"/>
    </source>
</evidence>
<protein>
    <submittedName>
        <fullName evidence="3">YggT family protein</fullName>
    </submittedName>
</protein>
<proteinExistence type="inferred from homology"/>
<dbReference type="GO" id="GO:0016020">
    <property type="term" value="C:membrane"/>
    <property type="evidence" value="ECO:0007669"/>
    <property type="project" value="InterPro"/>
</dbReference>
<dbReference type="OrthoDB" id="3216131at2"/>
<reference evidence="4" key="1">
    <citation type="submission" date="2016-11" db="EMBL/GenBank/DDBJ databases">
        <authorList>
            <person name="Varghese N."/>
            <person name="Submissions S."/>
        </authorList>
    </citation>
    <scope>NUCLEOTIDE SEQUENCE [LARGE SCALE GENOMIC DNA]</scope>
    <source>
        <strain evidence="4">DSM 19514</strain>
    </source>
</reference>
<dbReference type="Pfam" id="PF02325">
    <property type="entry name" value="CCB3_YggT"/>
    <property type="match status" value="1"/>
</dbReference>
<organism evidence="3 4">
    <name type="scientific">Ferrithrix thermotolerans DSM 19514</name>
    <dbReference type="NCBI Taxonomy" id="1121881"/>
    <lineage>
        <taxon>Bacteria</taxon>
        <taxon>Bacillati</taxon>
        <taxon>Actinomycetota</taxon>
        <taxon>Acidimicrobiia</taxon>
        <taxon>Acidimicrobiales</taxon>
        <taxon>Acidimicrobiaceae</taxon>
        <taxon>Ferrithrix</taxon>
    </lineage>
</organism>
<keyword evidence="4" id="KW-1185">Reference proteome</keyword>
<dbReference type="InterPro" id="IPR003425">
    <property type="entry name" value="CCB3/YggT"/>
</dbReference>
<dbReference type="RefSeq" id="WP_072788803.1">
    <property type="nucleotide sequence ID" value="NZ_FQUL01000006.1"/>
</dbReference>
<gene>
    <name evidence="3" type="ORF">SAMN02745225_00731</name>
</gene>
<evidence type="ECO:0000256" key="1">
    <source>
        <dbReference type="ARBA" id="ARBA00010894"/>
    </source>
</evidence>
<evidence type="ECO:0000313" key="4">
    <source>
        <dbReference type="Proteomes" id="UP000184295"/>
    </source>
</evidence>
<evidence type="ECO:0000256" key="2">
    <source>
        <dbReference type="SAM" id="Phobius"/>
    </source>
</evidence>
<comment type="similarity">
    <text evidence="1">Belongs to the YggT family.</text>
</comment>
<dbReference type="PANTHER" id="PTHR33219">
    <property type="entry name" value="YLMG HOMOLOG PROTEIN 2, CHLOROPLASTIC"/>
    <property type="match status" value="1"/>
</dbReference>
<dbReference type="EMBL" id="FQUL01000006">
    <property type="protein sequence ID" value="SHE47552.1"/>
    <property type="molecule type" value="Genomic_DNA"/>
</dbReference>
<keyword evidence="2" id="KW-1133">Transmembrane helix</keyword>
<keyword evidence="2" id="KW-0472">Membrane</keyword>
<dbReference type="PANTHER" id="PTHR33219:SF14">
    <property type="entry name" value="PROTEIN COFACTOR ASSEMBLY OF COMPLEX C SUBUNIT B CCB3, CHLOROPLASTIC-RELATED"/>
    <property type="match status" value="1"/>
</dbReference>